<proteinExistence type="predicted"/>
<comment type="subcellular location">
    <subcellularLocation>
        <location evidence="1">Membrane</location>
        <topology evidence="1">Multi-pass membrane protein</topology>
    </subcellularLocation>
</comment>
<evidence type="ECO:0000256" key="2">
    <source>
        <dbReference type="ARBA" id="ARBA00022692"/>
    </source>
</evidence>
<feature type="domain" description="Ion transport" evidence="8">
    <location>
        <begin position="824"/>
        <end position="1091"/>
    </location>
</feature>
<dbReference type="HOGENOM" id="CLU_010229_1_0_1"/>
<dbReference type="OrthoDB" id="2352140at2759"/>
<protein>
    <recommendedName>
        <fullName evidence="8">Ion transport domain-containing protein</fullName>
    </recommendedName>
</protein>
<gene>
    <name evidence="9" type="ORF">RirG_040810</name>
</gene>
<dbReference type="GO" id="GO:0005216">
    <property type="term" value="F:monoatomic ion channel activity"/>
    <property type="evidence" value="ECO:0007669"/>
    <property type="project" value="InterPro"/>
</dbReference>
<evidence type="ECO:0000256" key="1">
    <source>
        <dbReference type="ARBA" id="ARBA00004141"/>
    </source>
</evidence>
<sequence>MSYEIEVERQIDEKYDVDNPHEKRDKDEIVPHNPRDSNNAHNGNQVSSVSLSPNGKYVVTYSEDDKSIEGWIVKDSKLILDPEASVYKLPEGSKNISEIKVNDGKIVYIAYNIIIQMSNKHQQIKLNPPPEGWWESKKINFKKNGDFIKFSRYEILIYRSKHDKMSNELSLVSFYELSSLSSLYEVIKEVLIDDDNIWVISPNYLFHWDMKTFQLKFSYSLEFTTENSQYDKEFTVIHKESLIGIKYYGEIAIFLNNVHFPIRNIQLKNPDMKIELCQVQNNTYLLAFNIPKKDEKQDIILYSITDINKQQPIDASTIFNDEDPENDFKNKFILYEYNSESKEAFGLVDGKFTYINLLDLNLHEFFESHKEDDDLVGWNDYLGQPFYYNDTLAFPDMENIRSLLSESRKNMSECEKKSIVTKDINFNNQKYKWRIELKNDKPDLINKLIKLDKLSVYSDEEELNKEEFLRSKDLGIMLTTLNWKILNNNALALRFNEESIIIYEYDIHNKRIKTQYFINKEEGQIDFSGSILPMIDTIDIANLDKDENDNGKQLFTQLSESIVSIIEDERCLAKYGPTLLPILIESSVPKLTRYIEDIFNKCTKLVKDDPNRNLRFLNIITSSMNDLYKKYPDYITKFNSEMFMILNPFNEGIGNKYHSHFSAFSQEVEIRKVYQSSIFKYIRRIIENIFICILYLTIFILYLTIFILLLPFTITYIIILLIVNLRELPNILLNIPRILKRLHNDTLRKILNYERLHKQQIVLIIPYINYSHYPLKYSFWKEIFYPQSSVFTDTCVKEFYSNWNGEAIINFKWKTFGRIYYFIIWLLFMVFLVCFTIASYPTNSITQEIRIKLYQTTIAFGFYHLLFELRQFIWNPKNYVLSIWNLFDLSAYLSATIASIYWIKYDDTPDWALSISCLLLDLKFLLFFRIFEYFGVYFAIMFGVAKRVFSFLVVLAIIIASFAHAFFLLLHPQDLLDSLNAQNPNDPNNPWTLSNTYNQVDENGNILKETLIQVPSENTNLFYSYPTSLLATYLFLTGNQNSLSPWAPKPITENTILFLLMIVFSFLIVIYLMNLFIGLLNIAIGEDNDRASYLVQKAEVIAEIELFYLLPHQRRWRTWFPEVISYKVDIKKARKYIKEAIKNGEWKRDDLSDKILKLLSIEDAIKD</sequence>
<feature type="transmembrane region" description="Helical" evidence="7">
    <location>
        <begin position="951"/>
        <end position="970"/>
    </location>
</feature>
<name>A0A015K1A4_RHIIW</name>
<evidence type="ECO:0000256" key="7">
    <source>
        <dbReference type="SAM" id="Phobius"/>
    </source>
</evidence>
<dbReference type="PANTHER" id="PTHR10582:SF2">
    <property type="entry name" value="INACTIVE"/>
    <property type="match status" value="1"/>
</dbReference>
<dbReference type="InterPro" id="IPR024862">
    <property type="entry name" value="TRPV"/>
</dbReference>
<feature type="transmembrane region" description="Helical" evidence="7">
    <location>
        <begin position="879"/>
        <end position="904"/>
    </location>
</feature>
<organism evidence="9 10">
    <name type="scientific">Rhizophagus irregularis (strain DAOM 197198w)</name>
    <name type="common">Glomus intraradices</name>
    <dbReference type="NCBI Taxonomy" id="1432141"/>
    <lineage>
        <taxon>Eukaryota</taxon>
        <taxon>Fungi</taxon>
        <taxon>Fungi incertae sedis</taxon>
        <taxon>Mucoromycota</taxon>
        <taxon>Glomeromycotina</taxon>
        <taxon>Glomeromycetes</taxon>
        <taxon>Glomerales</taxon>
        <taxon>Glomeraceae</taxon>
        <taxon>Rhizophagus</taxon>
    </lineage>
</organism>
<evidence type="ECO:0000313" key="10">
    <source>
        <dbReference type="Proteomes" id="UP000022910"/>
    </source>
</evidence>
<feature type="transmembrane region" description="Helical" evidence="7">
    <location>
        <begin position="819"/>
        <end position="839"/>
    </location>
</feature>
<dbReference type="GO" id="GO:0005886">
    <property type="term" value="C:plasma membrane"/>
    <property type="evidence" value="ECO:0007669"/>
    <property type="project" value="TreeGrafter"/>
</dbReference>
<evidence type="ECO:0000256" key="4">
    <source>
        <dbReference type="ARBA" id="ARBA00022989"/>
    </source>
</evidence>
<feature type="transmembrane region" description="Helical" evidence="7">
    <location>
        <begin position="1056"/>
        <end position="1084"/>
    </location>
</feature>
<dbReference type="Pfam" id="PF00520">
    <property type="entry name" value="Ion_trans"/>
    <property type="match status" value="1"/>
</dbReference>
<feature type="compositionally biased region" description="Basic and acidic residues" evidence="6">
    <location>
        <begin position="1"/>
        <end position="35"/>
    </location>
</feature>
<evidence type="ECO:0000256" key="6">
    <source>
        <dbReference type="SAM" id="MobiDB-lite"/>
    </source>
</evidence>
<feature type="compositionally biased region" description="Polar residues" evidence="6">
    <location>
        <begin position="36"/>
        <end position="51"/>
    </location>
</feature>
<feature type="transmembrane region" description="Helical" evidence="7">
    <location>
        <begin position="693"/>
        <end position="723"/>
    </location>
</feature>
<dbReference type="EMBL" id="JEMT01012395">
    <property type="protein sequence ID" value="EXX75557.1"/>
    <property type="molecule type" value="Genomic_DNA"/>
</dbReference>
<keyword evidence="10" id="KW-1185">Reference proteome</keyword>
<dbReference type="STRING" id="1432141.A0A015K1A4"/>
<feature type="transmembrane region" description="Helical" evidence="7">
    <location>
        <begin position="924"/>
        <end position="944"/>
    </location>
</feature>
<dbReference type="InterPro" id="IPR005821">
    <property type="entry name" value="Ion_trans_dom"/>
</dbReference>
<keyword evidence="3" id="KW-0677">Repeat</keyword>
<keyword evidence="5 7" id="KW-0472">Membrane</keyword>
<evidence type="ECO:0000259" key="8">
    <source>
        <dbReference type="Pfam" id="PF00520"/>
    </source>
</evidence>
<feature type="transmembrane region" description="Helical" evidence="7">
    <location>
        <begin position="851"/>
        <end position="867"/>
    </location>
</feature>
<dbReference type="PANTHER" id="PTHR10582">
    <property type="entry name" value="TRANSIENT RECEPTOR POTENTIAL ION CHANNEL PROTEIN"/>
    <property type="match status" value="1"/>
</dbReference>
<evidence type="ECO:0000256" key="3">
    <source>
        <dbReference type="ARBA" id="ARBA00022737"/>
    </source>
</evidence>
<feature type="region of interest" description="Disordered" evidence="6">
    <location>
        <begin position="1"/>
        <end position="51"/>
    </location>
</feature>
<dbReference type="AlphaFoldDB" id="A0A015K1A4"/>
<keyword evidence="2 7" id="KW-0812">Transmembrane</keyword>
<accession>A0A015K1A4</accession>
<evidence type="ECO:0000313" key="9">
    <source>
        <dbReference type="EMBL" id="EXX75557.1"/>
    </source>
</evidence>
<evidence type="ECO:0000256" key="5">
    <source>
        <dbReference type="ARBA" id="ARBA00023136"/>
    </source>
</evidence>
<keyword evidence="4 7" id="KW-1133">Transmembrane helix</keyword>
<dbReference type="GO" id="GO:0098703">
    <property type="term" value="P:calcium ion import across plasma membrane"/>
    <property type="evidence" value="ECO:0007669"/>
    <property type="project" value="TreeGrafter"/>
</dbReference>
<reference evidence="9 10" key="1">
    <citation type="submission" date="2014-02" db="EMBL/GenBank/DDBJ databases">
        <title>Single nucleus genome sequencing reveals high similarity among nuclei of an endomycorrhizal fungus.</title>
        <authorList>
            <person name="Lin K."/>
            <person name="Geurts R."/>
            <person name="Zhang Z."/>
            <person name="Limpens E."/>
            <person name="Saunders D.G."/>
            <person name="Mu D."/>
            <person name="Pang E."/>
            <person name="Cao H."/>
            <person name="Cha H."/>
            <person name="Lin T."/>
            <person name="Zhou Q."/>
            <person name="Shang Y."/>
            <person name="Li Y."/>
            <person name="Ivanov S."/>
            <person name="Sharma T."/>
            <person name="Velzen R.V."/>
            <person name="Ruijter N.D."/>
            <person name="Aanen D.K."/>
            <person name="Win J."/>
            <person name="Kamoun S."/>
            <person name="Bisseling T."/>
            <person name="Huang S."/>
        </authorList>
    </citation>
    <scope>NUCLEOTIDE SEQUENCE [LARGE SCALE GENOMIC DNA]</scope>
    <source>
        <strain evidence="10">DAOM197198w</strain>
    </source>
</reference>
<dbReference type="Proteomes" id="UP000022910">
    <property type="component" value="Unassembled WGS sequence"/>
</dbReference>
<comment type="caution">
    <text evidence="9">The sequence shown here is derived from an EMBL/GenBank/DDBJ whole genome shotgun (WGS) entry which is preliminary data.</text>
</comment>